<reference evidence="2 3" key="1">
    <citation type="submission" date="2016-11" db="EMBL/GenBank/DDBJ databases">
        <title>The macronuclear genome of Stentor coeruleus: a giant cell with tiny introns.</title>
        <authorList>
            <person name="Slabodnick M."/>
            <person name="Ruby J.G."/>
            <person name="Reiff S.B."/>
            <person name="Swart E.C."/>
            <person name="Gosai S."/>
            <person name="Prabakaran S."/>
            <person name="Witkowska E."/>
            <person name="Larue G.E."/>
            <person name="Fisher S."/>
            <person name="Freeman R.M."/>
            <person name="Gunawardena J."/>
            <person name="Chu W."/>
            <person name="Stover N.A."/>
            <person name="Gregory B.D."/>
            <person name="Nowacki M."/>
            <person name="Derisi J."/>
            <person name="Roy S.W."/>
            <person name="Marshall W.F."/>
            <person name="Sood P."/>
        </authorList>
    </citation>
    <scope>NUCLEOTIDE SEQUENCE [LARGE SCALE GENOMIC DNA]</scope>
    <source>
        <strain evidence="2">WM001</strain>
    </source>
</reference>
<accession>A0A1R2C1Y2</accession>
<sequence length="318" mass="36449">MSFQFSSENSGFSLTSDDASSISSPGNSKTLGITGAKIMNSFPMMSSKQEFKKDYETFAYLEKLKNLDITKNNIEHLHHLRHLEYGNDSFRFDDRPRLDKGPLIIKELKYKPDTISASSYMTHTNNIIPNNDLFQCQIKFRNGFSEVHGILVNYDFILTTGHMDKTNVKNGKILDYCGRELVLNKFAPLISEGDFSLVPIEKKDLKCANAYTTFKLGKMDTVFLLGVDTRFKLYVTDITAKYFVFTNIGYADFKRGSGVFSINWELQGMYSHSILNMHFVSRLEPIFTSLLGIQPQYDSIHLNYFLSPYQKYTSLYPV</sequence>
<dbReference type="EMBL" id="MPUH01000318">
    <property type="protein sequence ID" value="OMJ83042.1"/>
    <property type="molecule type" value="Genomic_DNA"/>
</dbReference>
<gene>
    <name evidence="2" type="ORF">SteCoe_16138</name>
</gene>
<evidence type="ECO:0000313" key="3">
    <source>
        <dbReference type="Proteomes" id="UP000187209"/>
    </source>
</evidence>
<dbReference type="InterPro" id="IPR001611">
    <property type="entry name" value="Leu-rich_rpt"/>
</dbReference>
<proteinExistence type="predicted"/>
<comment type="caution">
    <text evidence="2">The sequence shown here is derived from an EMBL/GenBank/DDBJ whole genome shotgun (WGS) entry which is preliminary data.</text>
</comment>
<evidence type="ECO:0000256" key="1">
    <source>
        <dbReference type="SAM" id="MobiDB-lite"/>
    </source>
</evidence>
<dbReference type="AlphaFoldDB" id="A0A1R2C1Y2"/>
<feature type="compositionally biased region" description="Polar residues" evidence="1">
    <location>
        <begin position="1"/>
        <end position="12"/>
    </location>
</feature>
<dbReference type="Proteomes" id="UP000187209">
    <property type="component" value="Unassembled WGS sequence"/>
</dbReference>
<dbReference type="OrthoDB" id="10670309at2759"/>
<organism evidence="2 3">
    <name type="scientific">Stentor coeruleus</name>
    <dbReference type="NCBI Taxonomy" id="5963"/>
    <lineage>
        <taxon>Eukaryota</taxon>
        <taxon>Sar</taxon>
        <taxon>Alveolata</taxon>
        <taxon>Ciliophora</taxon>
        <taxon>Postciliodesmatophora</taxon>
        <taxon>Heterotrichea</taxon>
        <taxon>Heterotrichida</taxon>
        <taxon>Stentoridae</taxon>
        <taxon>Stentor</taxon>
    </lineage>
</organism>
<evidence type="ECO:0000313" key="2">
    <source>
        <dbReference type="EMBL" id="OMJ83042.1"/>
    </source>
</evidence>
<dbReference type="PROSITE" id="PS51450">
    <property type="entry name" value="LRR"/>
    <property type="match status" value="1"/>
</dbReference>
<feature type="region of interest" description="Disordered" evidence="1">
    <location>
        <begin position="1"/>
        <end position="26"/>
    </location>
</feature>
<feature type="compositionally biased region" description="Low complexity" evidence="1">
    <location>
        <begin position="13"/>
        <end position="26"/>
    </location>
</feature>
<protein>
    <submittedName>
        <fullName evidence="2">Uncharacterized protein</fullName>
    </submittedName>
</protein>
<keyword evidence="3" id="KW-1185">Reference proteome</keyword>
<name>A0A1R2C1Y2_9CILI</name>